<keyword evidence="8" id="KW-1185">Reference proteome</keyword>
<reference evidence="7 8" key="1">
    <citation type="submission" date="2016-06" db="EMBL/GenBank/DDBJ databases">
        <authorList>
            <person name="Kjaerup R.B."/>
            <person name="Dalgaard T.S."/>
            <person name="Juul-Madsen H.R."/>
        </authorList>
    </citation>
    <scope>NUCLEOTIDE SEQUENCE [LARGE SCALE GENOMIC DNA]</scope>
</reference>
<dbReference type="SUPFAM" id="SSF90229">
    <property type="entry name" value="CCCH zinc finger"/>
    <property type="match status" value="1"/>
</dbReference>
<keyword evidence="3 4" id="KW-0862">Zinc</keyword>
<dbReference type="GO" id="GO:0008270">
    <property type="term" value="F:zinc ion binding"/>
    <property type="evidence" value="ECO:0007669"/>
    <property type="project" value="UniProtKB-KW"/>
</dbReference>
<dbReference type="InterPro" id="IPR036855">
    <property type="entry name" value="Znf_CCCH_sf"/>
</dbReference>
<dbReference type="InterPro" id="IPR000571">
    <property type="entry name" value="Znf_CCCH"/>
</dbReference>
<dbReference type="AlphaFoldDB" id="A0A1X7RHJ3"/>
<sequence>MNSRPRSDNPAVSLPQYGSRLPNPIFPPSSIPPSIPPGSYVNPAFQFGGLGLNLPSESPQRTFAGHKRKLDALREPKPVESPNTPVAPSVPSFGAPIVPLKIDRSSALPSNAGPPKKRTTNVLGLTPAGEQQYSSSESDHEDDEVDEEAMFAELGTTLTFEHNGTVLSLNSAADLAKWKKERSKNFPTKARTAMKMDEKRQIGGERRRLLVQASDALREARRPKEQPRKPKVQPEVMKPSVERISETKLEKAKRELSTQADRLEELRKKVAKSEALAVQLKAQKAARELTQANSPEAVAEADDREEKEGDSPAQDNNDDEDANSSSSESSVISSDSSDSSDDDDEPPEQTSSKLPPVTSGTKQPLCTYYVASGQCRDGDACRFRHELPERGTGHAYRESQDHQQQQRRQPKRDPHAPPELATIDRKTIFQRMMDQEHGGEDQLALQVIKYLGRMNFFAEKHQE</sequence>
<evidence type="ECO:0000256" key="5">
    <source>
        <dbReference type="SAM" id="MobiDB-lite"/>
    </source>
</evidence>
<dbReference type="Gene3D" id="4.10.1000.10">
    <property type="entry name" value="Zinc finger, CCCH-type"/>
    <property type="match status" value="1"/>
</dbReference>
<dbReference type="PROSITE" id="PS50103">
    <property type="entry name" value="ZF_C3H1"/>
    <property type="match status" value="1"/>
</dbReference>
<feature type="compositionally biased region" description="Basic and acidic residues" evidence="5">
    <location>
        <begin position="240"/>
        <end position="261"/>
    </location>
</feature>
<gene>
    <name evidence="7" type="ORF">ZT3D7_G2029</name>
</gene>
<evidence type="ECO:0000256" key="3">
    <source>
        <dbReference type="ARBA" id="ARBA00022833"/>
    </source>
</evidence>
<organism evidence="7 8">
    <name type="scientific">Zymoseptoria tritici (strain ST99CH_3D7)</name>
    <dbReference type="NCBI Taxonomy" id="1276538"/>
    <lineage>
        <taxon>Eukaryota</taxon>
        <taxon>Fungi</taxon>
        <taxon>Dikarya</taxon>
        <taxon>Ascomycota</taxon>
        <taxon>Pezizomycotina</taxon>
        <taxon>Dothideomycetes</taxon>
        <taxon>Dothideomycetidae</taxon>
        <taxon>Mycosphaerellales</taxon>
        <taxon>Mycosphaerellaceae</taxon>
        <taxon>Zymoseptoria</taxon>
    </lineage>
</organism>
<feature type="compositionally biased region" description="Basic and acidic residues" evidence="5">
    <location>
        <begin position="216"/>
        <end position="228"/>
    </location>
</feature>
<dbReference type="SMART" id="SM00356">
    <property type="entry name" value="ZnF_C3H1"/>
    <property type="match status" value="1"/>
</dbReference>
<dbReference type="Proteomes" id="UP000215127">
    <property type="component" value="Chromosome 1"/>
</dbReference>
<feature type="compositionally biased region" description="Low complexity" evidence="5">
    <location>
        <begin position="323"/>
        <end position="337"/>
    </location>
</feature>
<dbReference type="InterPro" id="IPR019496">
    <property type="entry name" value="NUFIP1_cons_dom"/>
</dbReference>
<feature type="region of interest" description="Disordered" evidence="5">
    <location>
        <begin position="104"/>
        <end position="145"/>
    </location>
</feature>
<protein>
    <recommendedName>
        <fullName evidence="6">C3H1-type domain-containing protein</fullName>
    </recommendedName>
</protein>
<feature type="compositionally biased region" description="Polar residues" evidence="5">
    <location>
        <begin position="348"/>
        <end position="363"/>
    </location>
</feature>
<evidence type="ECO:0000313" key="8">
    <source>
        <dbReference type="Proteomes" id="UP000215127"/>
    </source>
</evidence>
<accession>A0A1X7RHJ3</accession>
<dbReference type="Pfam" id="PF10453">
    <property type="entry name" value="NUFIP1"/>
    <property type="match status" value="1"/>
</dbReference>
<evidence type="ECO:0000256" key="2">
    <source>
        <dbReference type="ARBA" id="ARBA00022771"/>
    </source>
</evidence>
<proteinExistence type="predicted"/>
<feature type="region of interest" description="Disordered" evidence="5">
    <location>
        <begin position="390"/>
        <end position="420"/>
    </location>
</feature>
<feature type="region of interest" description="Disordered" evidence="5">
    <location>
        <begin position="285"/>
        <end position="363"/>
    </location>
</feature>
<dbReference type="EMBL" id="LT853692">
    <property type="protein sequence ID" value="SMQ46882.1"/>
    <property type="molecule type" value="Genomic_DNA"/>
</dbReference>
<feature type="region of interest" description="Disordered" evidence="5">
    <location>
        <begin position="1"/>
        <end position="92"/>
    </location>
</feature>
<feature type="zinc finger region" description="C3H1-type" evidence="4">
    <location>
        <begin position="360"/>
        <end position="388"/>
    </location>
</feature>
<feature type="compositionally biased region" description="Basic and acidic residues" evidence="5">
    <location>
        <begin position="390"/>
        <end position="401"/>
    </location>
</feature>
<feature type="region of interest" description="Disordered" evidence="5">
    <location>
        <begin position="214"/>
        <end position="261"/>
    </location>
</feature>
<keyword evidence="2 4" id="KW-0863">Zinc-finger</keyword>
<feature type="domain" description="C3H1-type" evidence="6">
    <location>
        <begin position="360"/>
        <end position="388"/>
    </location>
</feature>
<keyword evidence="1 4" id="KW-0479">Metal-binding</keyword>
<feature type="compositionally biased region" description="Acidic residues" evidence="5">
    <location>
        <begin position="338"/>
        <end position="347"/>
    </location>
</feature>
<evidence type="ECO:0000313" key="7">
    <source>
        <dbReference type="EMBL" id="SMQ46882.1"/>
    </source>
</evidence>
<evidence type="ECO:0000256" key="1">
    <source>
        <dbReference type="ARBA" id="ARBA00022723"/>
    </source>
</evidence>
<feature type="compositionally biased region" description="Basic and acidic residues" evidence="5">
    <location>
        <begin position="411"/>
        <end position="420"/>
    </location>
</feature>
<dbReference type="Pfam" id="PF00642">
    <property type="entry name" value="zf-CCCH"/>
    <property type="match status" value="1"/>
</dbReference>
<name>A0A1X7RHJ3_ZYMT9</name>
<evidence type="ECO:0000256" key="4">
    <source>
        <dbReference type="PROSITE-ProRule" id="PRU00723"/>
    </source>
</evidence>
<evidence type="ECO:0000259" key="6">
    <source>
        <dbReference type="PROSITE" id="PS50103"/>
    </source>
</evidence>
<feature type="compositionally biased region" description="Pro residues" evidence="5">
    <location>
        <begin position="24"/>
        <end position="36"/>
    </location>
</feature>